<proteinExistence type="predicted"/>
<evidence type="ECO:0000256" key="9">
    <source>
        <dbReference type="ARBA" id="ARBA00023160"/>
    </source>
</evidence>
<evidence type="ECO:0000313" key="12">
    <source>
        <dbReference type="Proteomes" id="UP000499080"/>
    </source>
</evidence>
<dbReference type="OrthoDB" id="6460569at2759"/>
<dbReference type="GO" id="GO:0016020">
    <property type="term" value="C:membrane"/>
    <property type="evidence" value="ECO:0007669"/>
    <property type="project" value="UniProtKB-SubCell"/>
</dbReference>
<feature type="transmembrane region" description="Helical" evidence="10">
    <location>
        <begin position="41"/>
        <end position="62"/>
    </location>
</feature>
<reference evidence="11 12" key="1">
    <citation type="journal article" date="2019" name="Sci. Rep.">
        <title>Orb-weaving spider Araneus ventricosus genome elucidates the spidroin gene catalogue.</title>
        <authorList>
            <person name="Kono N."/>
            <person name="Nakamura H."/>
            <person name="Ohtoshi R."/>
            <person name="Moran D.A.P."/>
            <person name="Shinohara A."/>
            <person name="Yoshida Y."/>
            <person name="Fujiwara M."/>
            <person name="Mori M."/>
            <person name="Tomita M."/>
            <person name="Arakawa K."/>
        </authorList>
    </citation>
    <scope>NUCLEOTIDE SEQUENCE [LARGE SCALE GENOMIC DNA]</scope>
</reference>
<evidence type="ECO:0000256" key="4">
    <source>
        <dbReference type="ARBA" id="ARBA00022692"/>
    </source>
</evidence>
<dbReference type="Pfam" id="PF01151">
    <property type="entry name" value="ELO"/>
    <property type="match status" value="1"/>
</dbReference>
<evidence type="ECO:0000256" key="8">
    <source>
        <dbReference type="ARBA" id="ARBA00023136"/>
    </source>
</evidence>
<dbReference type="GO" id="GO:0006633">
    <property type="term" value="P:fatty acid biosynthetic process"/>
    <property type="evidence" value="ECO:0007669"/>
    <property type="project" value="UniProtKB-KW"/>
</dbReference>
<feature type="non-terminal residue" evidence="11">
    <location>
        <position position="1"/>
    </location>
</feature>
<organism evidence="11 12">
    <name type="scientific">Araneus ventricosus</name>
    <name type="common">Orbweaver spider</name>
    <name type="synonym">Epeira ventricosa</name>
    <dbReference type="NCBI Taxonomy" id="182803"/>
    <lineage>
        <taxon>Eukaryota</taxon>
        <taxon>Metazoa</taxon>
        <taxon>Ecdysozoa</taxon>
        <taxon>Arthropoda</taxon>
        <taxon>Chelicerata</taxon>
        <taxon>Arachnida</taxon>
        <taxon>Araneae</taxon>
        <taxon>Araneomorphae</taxon>
        <taxon>Entelegynae</taxon>
        <taxon>Araneoidea</taxon>
        <taxon>Araneidae</taxon>
        <taxon>Araneus</taxon>
    </lineage>
</organism>
<evidence type="ECO:0000256" key="6">
    <source>
        <dbReference type="ARBA" id="ARBA00022989"/>
    </source>
</evidence>
<evidence type="ECO:0000256" key="1">
    <source>
        <dbReference type="ARBA" id="ARBA00004141"/>
    </source>
</evidence>
<protein>
    <submittedName>
        <fullName evidence="11">Uncharacterized protein</fullName>
    </submittedName>
</protein>
<keyword evidence="5" id="KW-0276">Fatty acid metabolism</keyword>
<keyword evidence="6 10" id="KW-1133">Transmembrane helix</keyword>
<comment type="subcellular location">
    <subcellularLocation>
        <location evidence="1">Membrane</location>
        <topology evidence="1">Multi-pass membrane protein</topology>
    </subcellularLocation>
</comment>
<feature type="transmembrane region" description="Helical" evidence="10">
    <location>
        <begin position="74"/>
        <end position="92"/>
    </location>
</feature>
<dbReference type="Proteomes" id="UP000499080">
    <property type="component" value="Unassembled WGS sequence"/>
</dbReference>
<keyword evidence="12" id="KW-1185">Reference proteome</keyword>
<keyword evidence="7" id="KW-0443">Lipid metabolism</keyword>
<evidence type="ECO:0000256" key="5">
    <source>
        <dbReference type="ARBA" id="ARBA00022832"/>
    </source>
</evidence>
<evidence type="ECO:0000256" key="3">
    <source>
        <dbReference type="ARBA" id="ARBA00022679"/>
    </source>
</evidence>
<keyword evidence="4 10" id="KW-0812">Transmembrane</keyword>
<feature type="transmembrane region" description="Helical" evidence="10">
    <location>
        <begin position="104"/>
        <end position="123"/>
    </location>
</feature>
<keyword evidence="3" id="KW-0808">Transferase</keyword>
<dbReference type="EMBL" id="BGPR01014373">
    <property type="protein sequence ID" value="GBN64938.1"/>
    <property type="molecule type" value="Genomic_DNA"/>
</dbReference>
<accession>A0A4Y2QNT2</accession>
<feature type="transmembrane region" description="Helical" evidence="10">
    <location>
        <begin position="12"/>
        <end position="29"/>
    </location>
</feature>
<dbReference type="GO" id="GO:0009922">
    <property type="term" value="F:fatty acid elongase activity"/>
    <property type="evidence" value="ECO:0007669"/>
    <property type="project" value="InterPro"/>
</dbReference>
<dbReference type="InterPro" id="IPR002076">
    <property type="entry name" value="ELO_fam"/>
</dbReference>
<keyword evidence="8 10" id="KW-0472">Membrane</keyword>
<evidence type="ECO:0000256" key="2">
    <source>
        <dbReference type="ARBA" id="ARBA00022516"/>
    </source>
</evidence>
<name>A0A4Y2QNT2_ARAVE</name>
<gene>
    <name evidence="11" type="ORF">AVEN_76373_1</name>
</gene>
<sequence length="150" mass="17385">VIIVLKRKDSRLSVIHIFLRMQAPIVVWYGLKFAPGGYNSLYSLLTSFINTLAHFHYGVLAAIPSLRHPHWERFTLPALYMMQFTIVFIYYSQLYFLPPKGCKLSFFILRLNMGSAILFFVFAKDFFVSKFKNKGNKMGSSKSEKAQKID</sequence>
<keyword evidence="2" id="KW-0444">Lipid biosynthesis</keyword>
<keyword evidence="9" id="KW-0275">Fatty acid biosynthesis</keyword>
<comment type="caution">
    <text evidence="11">The sequence shown here is derived from an EMBL/GenBank/DDBJ whole genome shotgun (WGS) entry which is preliminary data.</text>
</comment>
<evidence type="ECO:0000313" key="11">
    <source>
        <dbReference type="EMBL" id="GBN64938.1"/>
    </source>
</evidence>
<evidence type="ECO:0000256" key="10">
    <source>
        <dbReference type="SAM" id="Phobius"/>
    </source>
</evidence>
<evidence type="ECO:0000256" key="7">
    <source>
        <dbReference type="ARBA" id="ARBA00023098"/>
    </source>
</evidence>
<dbReference type="AlphaFoldDB" id="A0A4Y2QNT2"/>